<gene>
    <name evidence="5" type="ORF">HPB48_000648</name>
</gene>
<dbReference type="PANTHER" id="PTHR23105">
    <property type="entry name" value="RIBOSOMAL PROTEIN L7AE FAMILY MEMBER"/>
    <property type="match status" value="1"/>
</dbReference>
<dbReference type="InterPro" id="IPR016095">
    <property type="entry name" value="Ribosomal_uL1_3-a/b-sand"/>
</dbReference>
<dbReference type="GO" id="GO:0003723">
    <property type="term" value="F:RNA binding"/>
    <property type="evidence" value="ECO:0007669"/>
    <property type="project" value="InterPro"/>
</dbReference>
<dbReference type="SUPFAM" id="SSF56808">
    <property type="entry name" value="Ribosomal protein L1"/>
    <property type="match status" value="1"/>
</dbReference>
<dbReference type="AlphaFoldDB" id="A0A9J6H2W7"/>
<accession>A0A9J6H2W7</accession>
<dbReference type="PIRSF" id="PIRSF002155">
    <property type="entry name" value="Ribosomal_L1"/>
    <property type="match status" value="1"/>
</dbReference>
<dbReference type="InterPro" id="IPR050257">
    <property type="entry name" value="eL8/uL1-like"/>
</dbReference>
<name>A0A9J6H2W7_HAELO</name>
<dbReference type="InterPro" id="IPR028364">
    <property type="entry name" value="Ribosomal_uL1/biogenesis"/>
</dbReference>
<dbReference type="Gene3D" id="3.30.190.20">
    <property type="match status" value="1"/>
</dbReference>
<keyword evidence="3" id="KW-0687">Ribonucleoprotein</keyword>
<dbReference type="OrthoDB" id="2449818at2759"/>
<evidence type="ECO:0000256" key="1">
    <source>
        <dbReference type="ARBA" id="ARBA00010531"/>
    </source>
</evidence>
<evidence type="ECO:0000313" key="6">
    <source>
        <dbReference type="Proteomes" id="UP000821853"/>
    </source>
</evidence>
<evidence type="ECO:0000313" key="5">
    <source>
        <dbReference type="EMBL" id="KAH9381603.1"/>
    </source>
</evidence>
<dbReference type="EMBL" id="JABSTR010000011">
    <property type="protein sequence ID" value="KAH9381603.1"/>
    <property type="molecule type" value="Genomic_DNA"/>
</dbReference>
<comment type="caution">
    <text evidence="5">The sequence shown here is derived from an EMBL/GenBank/DDBJ whole genome shotgun (WGS) entry which is preliminary data.</text>
</comment>
<dbReference type="Proteomes" id="UP000821853">
    <property type="component" value="Chromosome 9"/>
</dbReference>
<evidence type="ECO:0000256" key="3">
    <source>
        <dbReference type="ARBA" id="ARBA00023274"/>
    </source>
</evidence>
<dbReference type="GO" id="GO:0015934">
    <property type="term" value="C:large ribosomal subunit"/>
    <property type="evidence" value="ECO:0007669"/>
    <property type="project" value="InterPro"/>
</dbReference>
<reference evidence="5 6" key="1">
    <citation type="journal article" date="2020" name="Cell">
        <title>Large-Scale Comparative Analyses of Tick Genomes Elucidate Their Genetic Diversity and Vector Capacities.</title>
        <authorList>
            <consortium name="Tick Genome and Microbiome Consortium (TIGMIC)"/>
            <person name="Jia N."/>
            <person name="Wang J."/>
            <person name="Shi W."/>
            <person name="Du L."/>
            <person name="Sun Y."/>
            <person name="Zhan W."/>
            <person name="Jiang J.F."/>
            <person name="Wang Q."/>
            <person name="Zhang B."/>
            <person name="Ji P."/>
            <person name="Bell-Sakyi L."/>
            <person name="Cui X.M."/>
            <person name="Yuan T.T."/>
            <person name="Jiang B.G."/>
            <person name="Yang W.F."/>
            <person name="Lam T.T."/>
            <person name="Chang Q.C."/>
            <person name="Ding S.J."/>
            <person name="Wang X.J."/>
            <person name="Zhu J.G."/>
            <person name="Ruan X.D."/>
            <person name="Zhao L."/>
            <person name="Wei J.T."/>
            <person name="Ye R.Z."/>
            <person name="Que T.C."/>
            <person name="Du C.H."/>
            <person name="Zhou Y.H."/>
            <person name="Cheng J.X."/>
            <person name="Dai P.F."/>
            <person name="Guo W.B."/>
            <person name="Han X.H."/>
            <person name="Huang E.J."/>
            <person name="Li L.F."/>
            <person name="Wei W."/>
            <person name="Gao Y.C."/>
            <person name="Liu J.Z."/>
            <person name="Shao H.Z."/>
            <person name="Wang X."/>
            <person name="Wang C.C."/>
            <person name="Yang T.C."/>
            <person name="Huo Q.B."/>
            <person name="Li W."/>
            <person name="Chen H.Y."/>
            <person name="Chen S.E."/>
            <person name="Zhou L.G."/>
            <person name="Ni X.B."/>
            <person name="Tian J.H."/>
            <person name="Sheng Y."/>
            <person name="Liu T."/>
            <person name="Pan Y.S."/>
            <person name="Xia L.Y."/>
            <person name="Li J."/>
            <person name="Zhao F."/>
            <person name="Cao W.C."/>
        </authorList>
    </citation>
    <scope>NUCLEOTIDE SEQUENCE [LARGE SCALE GENOMIC DNA]</scope>
    <source>
        <strain evidence="5">HaeL-2018</strain>
    </source>
</reference>
<keyword evidence="2" id="KW-0689">Ribosomal protein</keyword>
<sequence>MSAITVQTKVNGCIQECLDDYVRRGRPAHVGDAIELLISFQDYDLKKEPPIAGSVTLKHVTRPGVQVCVLADRLHFQEATASGLPCVEAKVIYGLRGETRACRELVSKYDAFLASERLITRLPRTLGFDLRKAGKQPVQVKHNEPLVDKVNQLKATIHFKTNAQPLLLLPVGNVNVTRDELVENVMVVVDHVVSLLPKMWSNVRLMRVKSPGGIWSPLLG</sequence>
<dbReference type="InterPro" id="IPR023674">
    <property type="entry name" value="Ribosomal_uL1-like"/>
</dbReference>
<evidence type="ECO:0000256" key="4">
    <source>
        <dbReference type="ARBA" id="ARBA00035241"/>
    </source>
</evidence>
<dbReference type="GO" id="GO:0003735">
    <property type="term" value="F:structural constituent of ribosome"/>
    <property type="evidence" value="ECO:0007669"/>
    <property type="project" value="InterPro"/>
</dbReference>
<organism evidence="5 6">
    <name type="scientific">Haemaphysalis longicornis</name>
    <name type="common">Bush tick</name>
    <dbReference type="NCBI Taxonomy" id="44386"/>
    <lineage>
        <taxon>Eukaryota</taxon>
        <taxon>Metazoa</taxon>
        <taxon>Ecdysozoa</taxon>
        <taxon>Arthropoda</taxon>
        <taxon>Chelicerata</taxon>
        <taxon>Arachnida</taxon>
        <taxon>Acari</taxon>
        <taxon>Parasitiformes</taxon>
        <taxon>Ixodida</taxon>
        <taxon>Ixodoidea</taxon>
        <taxon>Ixodidae</taxon>
        <taxon>Haemaphysalinae</taxon>
        <taxon>Haemaphysalis</taxon>
    </lineage>
</organism>
<keyword evidence="6" id="KW-1185">Reference proteome</keyword>
<dbReference type="CDD" id="cd00403">
    <property type="entry name" value="Ribosomal_L1"/>
    <property type="match status" value="1"/>
</dbReference>
<protein>
    <recommendedName>
        <fullName evidence="4">Large ribosomal subunit protein uL1</fullName>
    </recommendedName>
</protein>
<dbReference type="Gene3D" id="3.40.50.790">
    <property type="match status" value="1"/>
</dbReference>
<dbReference type="VEuPathDB" id="VectorBase:HLOH_047447"/>
<dbReference type="GO" id="GO:0006412">
    <property type="term" value="P:translation"/>
    <property type="evidence" value="ECO:0007669"/>
    <property type="project" value="InterPro"/>
</dbReference>
<proteinExistence type="inferred from homology"/>
<evidence type="ECO:0000256" key="2">
    <source>
        <dbReference type="ARBA" id="ARBA00022980"/>
    </source>
</evidence>
<dbReference type="Pfam" id="PF00687">
    <property type="entry name" value="Ribosomal_L1"/>
    <property type="match status" value="1"/>
</dbReference>
<comment type="similarity">
    <text evidence="1">Belongs to the universal ribosomal protein uL1 family.</text>
</comment>
<dbReference type="InterPro" id="IPR002143">
    <property type="entry name" value="Ribosomal_uL1"/>
</dbReference>